<feature type="region of interest" description="Disordered" evidence="1">
    <location>
        <begin position="289"/>
        <end position="315"/>
    </location>
</feature>
<feature type="region of interest" description="Disordered" evidence="1">
    <location>
        <begin position="95"/>
        <end position="119"/>
    </location>
</feature>
<dbReference type="AlphaFoldDB" id="A0A1R1YL63"/>
<comment type="caution">
    <text evidence="2">The sequence shown here is derived from an EMBL/GenBank/DDBJ whole genome shotgun (WGS) entry which is preliminary data.</text>
</comment>
<proteinExistence type="predicted"/>
<dbReference type="OrthoDB" id="5687834at2759"/>
<feature type="compositionally biased region" description="Polar residues" evidence="1">
    <location>
        <begin position="290"/>
        <end position="315"/>
    </location>
</feature>
<evidence type="ECO:0000256" key="1">
    <source>
        <dbReference type="SAM" id="MobiDB-lite"/>
    </source>
</evidence>
<evidence type="ECO:0000313" key="3">
    <source>
        <dbReference type="Proteomes" id="UP000187429"/>
    </source>
</evidence>
<gene>
    <name evidence="2" type="ORF">AYI69_g2909</name>
</gene>
<reference evidence="3" key="1">
    <citation type="submission" date="2017-01" db="EMBL/GenBank/DDBJ databases">
        <authorList>
            <person name="Wang Y."/>
            <person name="White M."/>
            <person name="Kvist S."/>
            <person name="Moncalvo J.-M."/>
        </authorList>
    </citation>
    <scope>NUCLEOTIDE SEQUENCE [LARGE SCALE GENOMIC DNA]</scope>
    <source>
        <strain evidence="3">ID-206-W2</strain>
    </source>
</reference>
<accession>A0A1R1YL63</accession>
<sequence>MDQEALNALIAKKPAKRRQWVQNFQKRQQNTITKDTYSRKAATVQCTNASTAAEASPNKNSGLQSNFCRRGCGHEGPAQSAVFSITADDVSPALVQTETEPGGQQSSDGRSIISPGQTYDQRNKATGSWLLQSVVHDPLEGRRPTICPRLSNAQPPRGGEEFQDEDADTHLPYNPPKRLLHVPGSTGCIYAHSSIKKTQEVSALSMEQTLVSVPCLSIRVTTEPFGIHQDSRPGSGMEKSEGNSNICLYGKSVYPGRDQGSMRNEHVLNLLHNIGAWIQVQLREVLKKTTPVNHSSGNGDQRQRNITQGTFDQDQGSLMRGRIATQNCPNETEMPGEIYFEYPIDVDCSIPRETHASPSLEAQELSSVHIEVIAIDSNSDESSNPEPELLEEPAVFMEREVIITRKTRSRDLHRLQQHSMGNCCGSPLLVWNFESATEENVHQ</sequence>
<feature type="region of interest" description="Disordered" evidence="1">
    <location>
        <begin position="141"/>
        <end position="171"/>
    </location>
</feature>
<protein>
    <submittedName>
        <fullName evidence="2">Uncharacterized protein</fullName>
    </submittedName>
</protein>
<dbReference type="Proteomes" id="UP000187429">
    <property type="component" value="Unassembled WGS sequence"/>
</dbReference>
<evidence type="ECO:0000313" key="2">
    <source>
        <dbReference type="EMBL" id="OMJ27642.1"/>
    </source>
</evidence>
<organism evidence="2 3">
    <name type="scientific">Smittium culicis</name>
    <dbReference type="NCBI Taxonomy" id="133412"/>
    <lineage>
        <taxon>Eukaryota</taxon>
        <taxon>Fungi</taxon>
        <taxon>Fungi incertae sedis</taxon>
        <taxon>Zoopagomycota</taxon>
        <taxon>Kickxellomycotina</taxon>
        <taxon>Harpellomycetes</taxon>
        <taxon>Harpellales</taxon>
        <taxon>Legeriomycetaceae</taxon>
        <taxon>Smittium</taxon>
    </lineage>
</organism>
<dbReference type="EMBL" id="LSSM01000898">
    <property type="protein sequence ID" value="OMJ27642.1"/>
    <property type="molecule type" value="Genomic_DNA"/>
</dbReference>
<keyword evidence="3" id="KW-1185">Reference proteome</keyword>
<name>A0A1R1YL63_9FUNG</name>